<sequence>MIQTPEDFCQWLQPDASIRSVQKSLYWLLSLRSARKKRQEYQIFWLAKHSGGYRPVAAPSLGLKKVQRGILSLLSVGEVSPHATAYQPGCTLLRNAAPHVGQPFVVKLDIANFFGSIPFPAAYAAIDRALCRNPEIQSSAKASSAREGATESYNAALSFFFATLCTLDGVLPQGAPTSPLLSNLVFFPLDCRIAAFCEGRKIHYTRYSDDLTFSGDFSPDTLIRFIRRLLCEHGFLLHESKTVIARRGNRQQVTGILVNDRPQAGRKFRRRIRQELYYIQRFGLSSHLLHEGRTGESCAPGPYLHSLLGRIQFVLQVCPYDREFLGYRAYILQQMKHYT</sequence>
<protein>
    <recommendedName>
        <fullName evidence="1">RNA-directed DNA polymerase</fullName>
        <ecNumber evidence="1">2.7.7.49</ecNumber>
    </recommendedName>
</protein>
<evidence type="ECO:0000256" key="6">
    <source>
        <dbReference type="ARBA" id="ARBA00022918"/>
    </source>
</evidence>
<keyword evidence="12" id="KW-1185">Reference proteome</keyword>
<organism evidence="11 12">
    <name type="scientific">Anaeromassilibacillus senegalensis</name>
    <dbReference type="NCBI Taxonomy" id="1673717"/>
    <lineage>
        <taxon>Bacteria</taxon>
        <taxon>Bacillati</taxon>
        <taxon>Bacillota</taxon>
        <taxon>Clostridia</taxon>
        <taxon>Eubacteriales</taxon>
        <taxon>Acutalibacteraceae</taxon>
        <taxon>Anaeromassilibacillus</taxon>
    </lineage>
</organism>
<evidence type="ECO:0000256" key="7">
    <source>
        <dbReference type="ARBA" id="ARBA00023118"/>
    </source>
</evidence>
<dbReference type="PANTHER" id="PTHR34047">
    <property type="entry name" value="NUCLEAR INTRON MATURASE 1, MITOCHONDRIAL-RELATED"/>
    <property type="match status" value="1"/>
</dbReference>
<reference evidence="11 12" key="1">
    <citation type="submission" date="2022-01" db="EMBL/GenBank/DDBJ databases">
        <title>Collection of gut derived symbiotic bacterial strains cultured from healthy donors.</title>
        <authorList>
            <person name="Lin H."/>
            <person name="Kohout C."/>
            <person name="Waligurski E."/>
            <person name="Pamer E.G."/>
        </authorList>
    </citation>
    <scope>NUCLEOTIDE SEQUENCE [LARGE SCALE GENOMIC DNA]</scope>
    <source>
        <strain evidence="11 12">DFI.7.58</strain>
    </source>
</reference>
<evidence type="ECO:0000256" key="2">
    <source>
        <dbReference type="ARBA" id="ARBA00022679"/>
    </source>
</evidence>
<dbReference type="GO" id="GO:0003964">
    <property type="term" value="F:RNA-directed DNA polymerase activity"/>
    <property type="evidence" value="ECO:0007669"/>
    <property type="project" value="UniProtKB-KW"/>
</dbReference>
<dbReference type="EMBL" id="JAKNHQ010000024">
    <property type="protein sequence ID" value="MCG4611826.1"/>
    <property type="molecule type" value="Genomic_DNA"/>
</dbReference>
<dbReference type="PROSITE" id="PS50878">
    <property type="entry name" value="RT_POL"/>
    <property type="match status" value="1"/>
</dbReference>
<dbReference type="CDD" id="cd03487">
    <property type="entry name" value="RT_Bac_retron_II"/>
    <property type="match status" value="1"/>
</dbReference>
<evidence type="ECO:0000313" key="11">
    <source>
        <dbReference type="EMBL" id="MCG4611826.1"/>
    </source>
</evidence>
<evidence type="ECO:0000313" key="12">
    <source>
        <dbReference type="Proteomes" id="UP001298681"/>
    </source>
</evidence>
<evidence type="ECO:0000256" key="1">
    <source>
        <dbReference type="ARBA" id="ARBA00012493"/>
    </source>
</evidence>
<keyword evidence="4" id="KW-0479">Metal-binding</keyword>
<evidence type="ECO:0000259" key="10">
    <source>
        <dbReference type="PROSITE" id="PS50878"/>
    </source>
</evidence>
<keyword evidence="7" id="KW-0051">Antiviral defense</keyword>
<gene>
    <name evidence="11" type="ORF">L0P57_12895</name>
</gene>
<evidence type="ECO:0000256" key="9">
    <source>
        <dbReference type="ARBA" id="ARBA00048173"/>
    </source>
</evidence>
<dbReference type="SUPFAM" id="SSF56672">
    <property type="entry name" value="DNA/RNA polymerases"/>
    <property type="match status" value="1"/>
</dbReference>
<evidence type="ECO:0000256" key="8">
    <source>
        <dbReference type="ARBA" id="ARBA00034120"/>
    </source>
</evidence>
<keyword evidence="2" id="KW-0808">Transferase</keyword>
<accession>A0ABS9MMN7</accession>
<feature type="domain" description="Reverse transcriptase" evidence="10">
    <location>
        <begin position="27"/>
        <end position="258"/>
    </location>
</feature>
<dbReference type="PANTHER" id="PTHR34047:SF7">
    <property type="entry name" value="RNA-DIRECTED DNA POLYMERASE"/>
    <property type="match status" value="1"/>
</dbReference>
<dbReference type="InterPro" id="IPR000123">
    <property type="entry name" value="Reverse_transcriptase_msDNA"/>
</dbReference>
<dbReference type="EC" id="2.7.7.49" evidence="1"/>
<evidence type="ECO:0000256" key="4">
    <source>
        <dbReference type="ARBA" id="ARBA00022723"/>
    </source>
</evidence>
<keyword evidence="5" id="KW-0460">Magnesium</keyword>
<dbReference type="Pfam" id="PF00078">
    <property type="entry name" value="RVT_1"/>
    <property type="match status" value="1"/>
</dbReference>
<keyword evidence="6 11" id="KW-0695">RNA-directed DNA polymerase</keyword>
<evidence type="ECO:0000256" key="3">
    <source>
        <dbReference type="ARBA" id="ARBA00022695"/>
    </source>
</evidence>
<evidence type="ECO:0000256" key="5">
    <source>
        <dbReference type="ARBA" id="ARBA00022842"/>
    </source>
</evidence>
<dbReference type="InterPro" id="IPR043502">
    <property type="entry name" value="DNA/RNA_pol_sf"/>
</dbReference>
<comment type="catalytic activity">
    <reaction evidence="9">
        <text>DNA(n) + a 2'-deoxyribonucleoside 5'-triphosphate = DNA(n+1) + diphosphate</text>
        <dbReference type="Rhea" id="RHEA:22508"/>
        <dbReference type="Rhea" id="RHEA-COMP:17339"/>
        <dbReference type="Rhea" id="RHEA-COMP:17340"/>
        <dbReference type="ChEBI" id="CHEBI:33019"/>
        <dbReference type="ChEBI" id="CHEBI:61560"/>
        <dbReference type="ChEBI" id="CHEBI:173112"/>
        <dbReference type="EC" id="2.7.7.49"/>
    </reaction>
</comment>
<dbReference type="Proteomes" id="UP001298681">
    <property type="component" value="Unassembled WGS sequence"/>
</dbReference>
<dbReference type="InterPro" id="IPR000477">
    <property type="entry name" value="RT_dom"/>
</dbReference>
<dbReference type="InterPro" id="IPR051083">
    <property type="entry name" value="GrpII_Intron_Splice-Mob/Def"/>
</dbReference>
<comment type="caution">
    <text evidence="11">The sequence shown here is derived from an EMBL/GenBank/DDBJ whole genome shotgun (WGS) entry which is preliminary data.</text>
</comment>
<comment type="similarity">
    <text evidence="8">Belongs to the bacterial reverse transcriptase family.</text>
</comment>
<dbReference type="PRINTS" id="PR00866">
    <property type="entry name" value="RNADNAPOLMS"/>
</dbReference>
<proteinExistence type="inferred from homology"/>
<dbReference type="RefSeq" id="WP_087234281.1">
    <property type="nucleotide sequence ID" value="NZ_JAKNHQ010000024.1"/>
</dbReference>
<keyword evidence="3" id="KW-0548">Nucleotidyltransferase</keyword>
<name>A0ABS9MMN7_9FIRM</name>